<dbReference type="STRING" id="1121025.SAMN02745249_01963"/>
<dbReference type="InterPro" id="IPR016192">
    <property type="entry name" value="APOBEC/CMP_deaminase_Zn-bd"/>
</dbReference>
<comment type="function">
    <text evidence="8">Catalyzes the deamination of adenosine to inosine at the wobble position 34 of tRNA(Arg2).</text>
</comment>
<evidence type="ECO:0000256" key="3">
    <source>
        <dbReference type="ARBA" id="ARBA00022694"/>
    </source>
</evidence>
<organism evidence="10 11">
    <name type="scientific">Atopostipes suicloacalis DSM 15692</name>
    <dbReference type="NCBI Taxonomy" id="1121025"/>
    <lineage>
        <taxon>Bacteria</taxon>
        <taxon>Bacillati</taxon>
        <taxon>Bacillota</taxon>
        <taxon>Bacilli</taxon>
        <taxon>Lactobacillales</taxon>
        <taxon>Carnobacteriaceae</taxon>
        <taxon>Atopostipes</taxon>
    </lineage>
</organism>
<dbReference type="PROSITE" id="PS00903">
    <property type="entry name" value="CYT_DCMP_DEAMINASES_1"/>
    <property type="match status" value="1"/>
</dbReference>
<comment type="cofactor">
    <cofactor evidence="8">
        <name>Zn(2+)</name>
        <dbReference type="ChEBI" id="CHEBI:29105"/>
    </cofactor>
    <text evidence="8">Binds 1 zinc ion per subunit.</text>
</comment>
<feature type="domain" description="CMP/dCMP-type deaminase" evidence="9">
    <location>
        <begin position="5"/>
        <end position="124"/>
    </location>
</feature>
<dbReference type="NCBIfam" id="NF008113">
    <property type="entry name" value="PRK10860.1"/>
    <property type="match status" value="1"/>
</dbReference>
<comment type="subunit">
    <text evidence="2 8">Homodimer.</text>
</comment>
<dbReference type="PANTHER" id="PTHR11079:SF202">
    <property type="entry name" value="TRNA-SPECIFIC ADENOSINE DEAMINASE"/>
    <property type="match status" value="1"/>
</dbReference>
<keyword evidence="6 8" id="KW-0862">Zinc</keyword>
<dbReference type="InterPro" id="IPR002125">
    <property type="entry name" value="CMP_dCMP_dom"/>
</dbReference>
<feature type="binding site" evidence="8">
    <location>
        <position position="56"/>
    </location>
    <ligand>
        <name>Zn(2+)</name>
        <dbReference type="ChEBI" id="CHEBI:29105"/>
        <note>catalytic</note>
    </ligand>
</feature>
<dbReference type="Proteomes" id="UP000184128">
    <property type="component" value="Unassembled WGS sequence"/>
</dbReference>
<dbReference type="EMBL" id="FQUF01000039">
    <property type="protein sequence ID" value="SHF17300.1"/>
    <property type="molecule type" value="Genomic_DNA"/>
</dbReference>
<dbReference type="GO" id="GO:0052717">
    <property type="term" value="F:tRNA-specific adenosine-34 deaminase activity"/>
    <property type="evidence" value="ECO:0007669"/>
    <property type="project" value="UniProtKB-UniRule"/>
</dbReference>
<keyword evidence="4 8" id="KW-0479">Metal-binding</keyword>
<evidence type="ECO:0000256" key="2">
    <source>
        <dbReference type="ARBA" id="ARBA00011738"/>
    </source>
</evidence>
<dbReference type="GO" id="GO:0008270">
    <property type="term" value="F:zinc ion binding"/>
    <property type="evidence" value="ECO:0007669"/>
    <property type="project" value="UniProtKB-UniRule"/>
</dbReference>
<dbReference type="InterPro" id="IPR016193">
    <property type="entry name" value="Cytidine_deaminase-like"/>
</dbReference>
<evidence type="ECO:0000256" key="7">
    <source>
        <dbReference type="ARBA" id="ARBA00048045"/>
    </source>
</evidence>
<feature type="binding site" evidence="8">
    <location>
        <position position="86"/>
    </location>
    <ligand>
        <name>Zn(2+)</name>
        <dbReference type="ChEBI" id="CHEBI:29105"/>
        <note>catalytic</note>
    </ligand>
</feature>
<comment type="similarity">
    <text evidence="1">Belongs to the cytidine and deoxycytidylate deaminase family. ADAT2 subfamily.</text>
</comment>
<dbReference type="GO" id="GO:0002100">
    <property type="term" value="P:tRNA wobble adenosine to inosine editing"/>
    <property type="evidence" value="ECO:0007669"/>
    <property type="project" value="UniProtKB-UniRule"/>
</dbReference>
<accession>A0A1M4ZGY1</accession>
<proteinExistence type="inferred from homology"/>
<dbReference type="InterPro" id="IPR028883">
    <property type="entry name" value="tRNA_aden_deaminase"/>
</dbReference>
<dbReference type="HAMAP" id="MF_00972">
    <property type="entry name" value="tRNA_aden_deaminase"/>
    <property type="match status" value="1"/>
</dbReference>
<comment type="catalytic activity">
    <reaction evidence="7 8">
        <text>adenosine(34) in tRNA + H2O + H(+) = inosine(34) in tRNA + NH4(+)</text>
        <dbReference type="Rhea" id="RHEA:43168"/>
        <dbReference type="Rhea" id="RHEA-COMP:10373"/>
        <dbReference type="Rhea" id="RHEA-COMP:10374"/>
        <dbReference type="ChEBI" id="CHEBI:15377"/>
        <dbReference type="ChEBI" id="CHEBI:15378"/>
        <dbReference type="ChEBI" id="CHEBI:28938"/>
        <dbReference type="ChEBI" id="CHEBI:74411"/>
        <dbReference type="ChEBI" id="CHEBI:82852"/>
        <dbReference type="EC" id="3.5.4.33"/>
    </reaction>
</comment>
<dbReference type="PANTHER" id="PTHR11079">
    <property type="entry name" value="CYTOSINE DEAMINASE FAMILY MEMBER"/>
    <property type="match status" value="1"/>
</dbReference>
<evidence type="ECO:0000259" key="9">
    <source>
        <dbReference type="PROSITE" id="PS51747"/>
    </source>
</evidence>
<evidence type="ECO:0000256" key="4">
    <source>
        <dbReference type="ARBA" id="ARBA00022723"/>
    </source>
</evidence>
<dbReference type="OrthoDB" id="9802676at2"/>
<dbReference type="EC" id="3.5.4.33" evidence="8"/>
<dbReference type="FunFam" id="3.40.140.10:FF:000005">
    <property type="entry name" value="tRNA-specific adenosine deaminase"/>
    <property type="match status" value="1"/>
</dbReference>
<dbReference type="CDD" id="cd01285">
    <property type="entry name" value="nucleoside_deaminase"/>
    <property type="match status" value="1"/>
</dbReference>
<dbReference type="AlphaFoldDB" id="A0A1M4ZGY1"/>
<feature type="binding site" evidence="8">
    <location>
        <position position="89"/>
    </location>
    <ligand>
        <name>Zn(2+)</name>
        <dbReference type="ChEBI" id="CHEBI:29105"/>
        <note>catalytic</note>
    </ligand>
</feature>
<feature type="active site" description="Proton donor" evidence="8">
    <location>
        <position position="58"/>
    </location>
</feature>
<name>A0A1M4ZGY1_9LACT</name>
<evidence type="ECO:0000313" key="10">
    <source>
        <dbReference type="EMBL" id="SHF17300.1"/>
    </source>
</evidence>
<dbReference type="Gene3D" id="3.40.140.10">
    <property type="entry name" value="Cytidine Deaminase, domain 2"/>
    <property type="match status" value="1"/>
</dbReference>
<reference evidence="10 11" key="1">
    <citation type="submission" date="2016-11" db="EMBL/GenBank/DDBJ databases">
        <authorList>
            <person name="Jaros S."/>
            <person name="Januszkiewicz K."/>
            <person name="Wedrychowicz H."/>
        </authorList>
    </citation>
    <scope>NUCLEOTIDE SEQUENCE [LARGE SCALE GENOMIC DNA]</scope>
    <source>
        <strain evidence="10 11">DSM 15692</strain>
    </source>
</reference>
<evidence type="ECO:0000256" key="1">
    <source>
        <dbReference type="ARBA" id="ARBA00010669"/>
    </source>
</evidence>
<dbReference type="SUPFAM" id="SSF53927">
    <property type="entry name" value="Cytidine deaminase-like"/>
    <property type="match status" value="1"/>
</dbReference>
<keyword evidence="5 8" id="KW-0378">Hydrolase</keyword>
<dbReference type="PROSITE" id="PS51747">
    <property type="entry name" value="CYT_DCMP_DEAMINASES_2"/>
    <property type="match status" value="1"/>
</dbReference>
<evidence type="ECO:0000256" key="5">
    <source>
        <dbReference type="ARBA" id="ARBA00022801"/>
    </source>
</evidence>
<evidence type="ECO:0000256" key="6">
    <source>
        <dbReference type="ARBA" id="ARBA00022833"/>
    </source>
</evidence>
<evidence type="ECO:0000256" key="8">
    <source>
        <dbReference type="HAMAP-Rule" id="MF_00972"/>
    </source>
</evidence>
<gene>
    <name evidence="8" type="primary">tadA</name>
    <name evidence="10" type="ORF">SAMN02745249_01963</name>
</gene>
<evidence type="ECO:0000313" key="11">
    <source>
        <dbReference type="Proteomes" id="UP000184128"/>
    </source>
</evidence>
<dbReference type="Pfam" id="PF00383">
    <property type="entry name" value="dCMP_cyt_deam_1"/>
    <property type="match status" value="1"/>
</dbReference>
<sequence length="159" mass="17911">MYTQEEKEAFMKEALKEAQKAKAIDEVPIGAVIVRNGEVISRGYNQREISNRAITHAEILAIDEANQAINNWRLEECALFVTVEPCVMCSGAIVLSRIPYVYYGASDYKGGTAGTLMNLLEEPRFNHQSHVEAGILKEECSELLSAFFRELRGKRKKNK</sequence>
<dbReference type="RefSeq" id="WP_073298636.1">
    <property type="nucleotide sequence ID" value="NZ_FQUF01000039.1"/>
</dbReference>
<protein>
    <recommendedName>
        <fullName evidence="8">tRNA-specific adenosine deaminase</fullName>
        <ecNumber evidence="8">3.5.4.33</ecNumber>
    </recommendedName>
</protein>
<keyword evidence="3 8" id="KW-0819">tRNA processing</keyword>
<keyword evidence="11" id="KW-1185">Reference proteome</keyword>